<dbReference type="GO" id="GO:0016787">
    <property type="term" value="F:hydrolase activity"/>
    <property type="evidence" value="ECO:0007669"/>
    <property type="project" value="UniProtKB-KW"/>
</dbReference>
<evidence type="ECO:0000313" key="3">
    <source>
        <dbReference type="EMBL" id="NEU67803.1"/>
    </source>
</evidence>
<dbReference type="InterPro" id="IPR050266">
    <property type="entry name" value="AB_hydrolase_sf"/>
</dbReference>
<evidence type="ECO:0000259" key="2">
    <source>
        <dbReference type="Pfam" id="PF12697"/>
    </source>
</evidence>
<feature type="signal peptide" evidence="1">
    <location>
        <begin position="1"/>
        <end position="21"/>
    </location>
</feature>
<dbReference type="Pfam" id="PF12697">
    <property type="entry name" value="Abhydrolase_6"/>
    <property type="match status" value="1"/>
</dbReference>
<dbReference type="SUPFAM" id="SSF53474">
    <property type="entry name" value="alpha/beta-Hydrolases"/>
    <property type="match status" value="1"/>
</dbReference>
<dbReference type="EMBL" id="JAAGNZ010000001">
    <property type="protein sequence ID" value="NEU67803.1"/>
    <property type="molecule type" value="Genomic_DNA"/>
</dbReference>
<dbReference type="InterPro" id="IPR029058">
    <property type="entry name" value="AB_hydrolase_fold"/>
</dbReference>
<keyword evidence="1" id="KW-0732">Signal</keyword>
<dbReference type="PROSITE" id="PS51257">
    <property type="entry name" value="PROKAR_LIPOPROTEIN"/>
    <property type="match status" value="1"/>
</dbReference>
<keyword evidence="3" id="KW-0378">Hydrolase</keyword>
<sequence>MKITKLVLLITLLFLSCRVQAQQTAFTVKVTGQGDPVLLLPGFTCTADVWQETVAALSATHECHAFTFAGFGGVPPIDMPWLPTIKTQLIDYIKTKKLKSATIIGHSLGGTLGMWLVTSEPALFRKLIAVDALPCTGALLMPNVNPNQMVYDNPFSRQQLAMDSAQFHQMARQMAAGMCLTKARHAQLVDWIMKADRKTYVYGYVDLLKLDLREDLAHTTVPMVILAATYPDRQRVEATWNQQLAKLREKRIYYADQSAHFIMYDQPAWFITKIQENLR</sequence>
<reference evidence="3 4" key="1">
    <citation type="submission" date="2020-02" db="EMBL/GenBank/DDBJ databases">
        <title>Draft genome sequence of two Spirosoma agri KCTC 52727 and Spirosoma terrae KCTC 52035.</title>
        <authorList>
            <person name="Rojas J."/>
            <person name="Ambika Manirajan B."/>
            <person name="Ratering S."/>
            <person name="Suarez C."/>
            <person name="Schnell S."/>
        </authorList>
    </citation>
    <scope>NUCLEOTIDE SEQUENCE [LARGE SCALE GENOMIC DNA]</scope>
    <source>
        <strain evidence="3 4">KCTC 52727</strain>
    </source>
</reference>
<evidence type="ECO:0000256" key="1">
    <source>
        <dbReference type="SAM" id="SignalP"/>
    </source>
</evidence>
<dbReference type="Proteomes" id="UP000477386">
    <property type="component" value="Unassembled WGS sequence"/>
</dbReference>
<keyword evidence="4" id="KW-1185">Reference proteome</keyword>
<dbReference type="PANTHER" id="PTHR43798">
    <property type="entry name" value="MONOACYLGLYCEROL LIPASE"/>
    <property type="match status" value="1"/>
</dbReference>
<evidence type="ECO:0000313" key="4">
    <source>
        <dbReference type="Proteomes" id="UP000477386"/>
    </source>
</evidence>
<feature type="chain" id="PRO_5027095084" evidence="1">
    <location>
        <begin position="22"/>
        <end position="279"/>
    </location>
</feature>
<accession>A0A6M0ILN1</accession>
<dbReference type="Gene3D" id="3.40.50.1820">
    <property type="entry name" value="alpha/beta hydrolase"/>
    <property type="match status" value="1"/>
</dbReference>
<dbReference type="AlphaFoldDB" id="A0A6M0ILN1"/>
<dbReference type="GO" id="GO:0016020">
    <property type="term" value="C:membrane"/>
    <property type="evidence" value="ECO:0007669"/>
    <property type="project" value="TreeGrafter"/>
</dbReference>
<comment type="caution">
    <text evidence="3">The sequence shown here is derived from an EMBL/GenBank/DDBJ whole genome shotgun (WGS) entry which is preliminary data.</text>
</comment>
<dbReference type="InterPro" id="IPR000073">
    <property type="entry name" value="AB_hydrolase_1"/>
</dbReference>
<feature type="domain" description="AB hydrolase-1" evidence="2">
    <location>
        <begin position="37"/>
        <end position="271"/>
    </location>
</feature>
<proteinExistence type="predicted"/>
<protein>
    <submittedName>
        <fullName evidence="3">Alpha/beta hydrolase</fullName>
    </submittedName>
</protein>
<dbReference type="RefSeq" id="WP_164038489.1">
    <property type="nucleotide sequence ID" value="NZ_JAAGNZ010000001.1"/>
</dbReference>
<gene>
    <name evidence="3" type="ORF">GK091_13010</name>
</gene>
<organism evidence="3 4">
    <name type="scientific">Spirosoma agri</name>
    <dbReference type="NCBI Taxonomy" id="1987381"/>
    <lineage>
        <taxon>Bacteria</taxon>
        <taxon>Pseudomonadati</taxon>
        <taxon>Bacteroidota</taxon>
        <taxon>Cytophagia</taxon>
        <taxon>Cytophagales</taxon>
        <taxon>Cytophagaceae</taxon>
        <taxon>Spirosoma</taxon>
    </lineage>
</organism>
<name>A0A6M0ILN1_9BACT</name>
<dbReference type="PANTHER" id="PTHR43798:SF33">
    <property type="entry name" value="HYDROLASE, PUTATIVE (AFU_ORTHOLOGUE AFUA_2G14860)-RELATED"/>
    <property type="match status" value="1"/>
</dbReference>